<dbReference type="Proteomes" id="UP000799753">
    <property type="component" value="Unassembled WGS sequence"/>
</dbReference>
<organism evidence="1 2">
    <name type="scientific">Massarina eburnea CBS 473.64</name>
    <dbReference type="NCBI Taxonomy" id="1395130"/>
    <lineage>
        <taxon>Eukaryota</taxon>
        <taxon>Fungi</taxon>
        <taxon>Dikarya</taxon>
        <taxon>Ascomycota</taxon>
        <taxon>Pezizomycotina</taxon>
        <taxon>Dothideomycetes</taxon>
        <taxon>Pleosporomycetidae</taxon>
        <taxon>Pleosporales</taxon>
        <taxon>Massarineae</taxon>
        <taxon>Massarinaceae</taxon>
        <taxon>Massarina</taxon>
    </lineage>
</organism>
<protein>
    <submittedName>
        <fullName evidence="1">Uncharacterized protein</fullName>
    </submittedName>
</protein>
<keyword evidence="2" id="KW-1185">Reference proteome</keyword>
<sequence>MAPPILIREINTREHTRCLPGSAVQVYRDLVMMAQGMFGKPNDAYKVHFHLQDGPCEEWVDEFLWNTGTYFKTLCNGKLPLFAHFEQLQFTWASPVFRSETFGISNMSGPIYAAPTGFHFKLESTTAYSPPMGAHNAMGLPNIPRSAFQHPSFEPAIQQQGTIMQQNWMHQSGAYRFPQPTVPEYPRLPASVSANTWTTDFEAAVNREYVPGDKYYKKNVSAEQKRATAHASLIDGAYGVYARNPCNDCCSSGFPCLIYNPNMLRPLSGFGYLPPGNIGKKCSRCRAFGNGKFARCTAQ</sequence>
<evidence type="ECO:0000313" key="2">
    <source>
        <dbReference type="Proteomes" id="UP000799753"/>
    </source>
</evidence>
<reference evidence="1" key="1">
    <citation type="journal article" date="2020" name="Stud. Mycol.">
        <title>101 Dothideomycetes genomes: a test case for predicting lifestyles and emergence of pathogens.</title>
        <authorList>
            <person name="Haridas S."/>
            <person name="Albert R."/>
            <person name="Binder M."/>
            <person name="Bloem J."/>
            <person name="Labutti K."/>
            <person name="Salamov A."/>
            <person name="Andreopoulos B."/>
            <person name="Baker S."/>
            <person name="Barry K."/>
            <person name="Bills G."/>
            <person name="Bluhm B."/>
            <person name="Cannon C."/>
            <person name="Castanera R."/>
            <person name="Culley D."/>
            <person name="Daum C."/>
            <person name="Ezra D."/>
            <person name="Gonzalez J."/>
            <person name="Henrissat B."/>
            <person name="Kuo A."/>
            <person name="Liang C."/>
            <person name="Lipzen A."/>
            <person name="Lutzoni F."/>
            <person name="Magnuson J."/>
            <person name="Mondo S."/>
            <person name="Nolan M."/>
            <person name="Ohm R."/>
            <person name="Pangilinan J."/>
            <person name="Park H.-J."/>
            <person name="Ramirez L."/>
            <person name="Alfaro M."/>
            <person name="Sun H."/>
            <person name="Tritt A."/>
            <person name="Yoshinaga Y."/>
            <person name="Zwiers L.-H."/>
            <person name="Turgeon B."/>
            <person name="Goodwin S."/>
            <person name="Spatafora J."/>
            <person name="Crous P."/>
            <person name="Grigoriev I."/>
        </authorList>
    </citation>
    <scope>NUCLEOTIDE SEQUENCE</scope>
    <source>
        <strain evidence="1">CBS 473.64</strain>
    </source>
</reference>
<accession>A0A6A6S0E3</accession>
<evidence type="ECO:0000313" key="1">
    <source>
        <dbReference type="EMBL" id="KAF2639674.1"/>
    </source>
</evidence>
<gene>
    <name evidence="1" type="ORF">P280DRAFT_44815</name>
</gene>
<proteinExistence type="predicted"/>
<dbReference type="EMBL" id="MU006786">
    <property type="protein sequence ID" value="KAF2639674.1"/>
    <property type="molecule type" value="Genomic_DNA"/>
</dbReference>
<name>A0A6A6S0E3_9PLEO</name>
<dbReference type="AlphaFoldDB" id="A0A6A6S0E3"/>